<evidence type="ECO:0000256" key="1">
    <source>
        <dbReference type="ARBA" id="ARBA00001936"/>
    </source>
</evidence>
<organism evidence="8 9">
    <name type="scientific">Vibrio tritonius</name>
    <dbReference type="NCBI Taxonomy" id="1435069"/>
    <lineage>
        <taxon>Bacteria</taxon>
        <taxon>Pseudomonadati</taxon>
        <taxon>Pseudomonadota</taxon>
        <taxon>Gammaproteobacteria</taxon>
        <taxon>Vibrionales</taxon>
        <taxon>Vibrionaceae</taxon>
        <taxon>Vibrio</taxon>
    </lineage>
</organism>
<keyword evidence="3" id="KW-0479">Metal-binding</keyword>
<dbReference type="SUPFAM" id="SSF55811">
    <property type="entry name" value="Nudix"/>
    <property type="match status" value="1"/>
</dbReference>
<keyword evidence="4" id="KW-0378">Hydrolase</keyword>
<evidence type="ECO:0000256" key="4">
    <source>
        <dbReference type="ARBA" id="ARBA00022801"/>
    </source>
</evidence>
<dbReference type="InterPro" id="IPR000086">
    <property type="entry name" value="NUDIX_hydrolase_dom"/>
</dbReference>
<comment type="cofactor">
    <cofactor evidence="2">
        <name>Mg(2+)</name>
        <dbReference type="ChEBI" id="CHEBI:18420"/>
    </cofactor>
</comment>
<comment type="caution">
    <text evidence="8">The sequence shown here is derived from an EMBL/GenBank/DDBJ whole genome shotgun (WGS) entry which is preliminary data.</text>
</comment>
<evidence type="ECO:0000256" key="5">
    <source>
        <dbReference type="ARBA" id="ARBA00022842"/>
    </source>
</evidence>
<keyword evidence="9" id="KW-1185">Reference proteome</keyword>
<dbReference type="CDD" id="cd03426">
    <property type="entry name" value="NUDIX_CoAse_Nudt7"/>
    <property type="match status" value="1"/>
</dbReference>
<dbReference type="Gene3D" id="3.90.79.10">
    <property type="entry name" value="Nucleoside Triphosphate Pyrophosphohydrolase"/>
    <property type="match status" value="1"/>
</dbReference>
<gene>
    <name evidence="8" type="ORF">LDJ79_09820</name>
</gene>
<name>A0ABS7YM32_9VIBR</name>
<evidence type="ECO:0000256" key="3">
    <source>
        <dbReference type="ARBA" id="ARBA00022723"/>
    </source>
</evidence>
<dbReference type="PANTHER" id="PTHR12992">
    <property type="entry name" value="NUDIX HYDROLASE"/>
    <property type="match status" value="1"/>
</dbReference>
<evidence type="ECO:0000259" key="7">
    <source>
        <dbReference type="PROSITE" id="PS51462"/>
    </source>
</evidence>
<dbReference type="NCBIfam" id="NF007980">
    <property type="entry name" value="PRK10707.1"/>
    <property type="match status" value="1"/>
</dbReference>
<evidence type="ECO:0000313" key="9">
    <source>
        <dbReference type="Proteomes" id="UP001199044"/>
    </source>
</evidence>
<evidence type="ECO:0000256" key="6">
    <source>
        <dbReference type="ARBA" id="ARBA00023211"/>
    </source>
</evidence>
<dbReference type="InterPro" id="IPR015797">
    <property type="entry name" value="NUDIX_hydrolase-like_dom_sf"/>
</dbReference>
<keyword evidence="5" id="KW-0460">Magnesium</keyword>
<dbReference type="PROSITE" id="PS51462">
    <property type="entry name" value="NUDIX"/>
    <property type="match status" value="1"/>
</dbReference>
<comment type="cofactor">
    <cofactor evidence="1">
        <name>Mn(2+)</name>
        <dbReference type="ChEBI" id="CHEBI:29035"/>
    </cofactor>
</comment>
<dbReference type="EMBL" id="JAIWIU010000058">
    <property type="protein sequence ID" value="MCA2016408.1"/>
    <property type="molecule type" value="Genomic_DNA"/>
</dbReference>
<dbReference type="Proteomes" id="UP001199044">
    <property type="component" value="Unassembled WGS sequence"/>
</dbReference>
<dbReference type="Pfam" id="PF00293">
    <property type="entry name" value="NUDIX"/>
    <property type="match status" value="1"/>
</dbReference>
<accession>A0ABS7YM32</accession>
<sequence length="215" mass="24575">MTPLTRNDFLKQFLLTTPGQYHPETRARVAHLKQDSLRQASVLIGLVERPRGLNVILTKRAEHLKHHPGQVSFPGGKYEHYDTSLVNTALREAQEEIGLNPNDIHIVGQLPSLATVSQFEVTPVVGFVPPSYQIQTDPNEVAEVFEVPAHVLLDKNQLISQMFTIGHHKHRIFGLTYQHHLIWGMTAQIVQALQNQIFLPHEYHQRQIDQHKHNI</sequence>
<feature type="domain" description="Nudix hydrolase" evidence="7">
    <location>
        <begin position="37"/>
        <end position="169"/>
    </location>
</feature>
<dbReference type="PANTHER" id="PTHR12992:SF11">
    <property type="entry name" value="MITOCHONDRIAL COENZYME A DIPHOSPHATASE NUDT8"/>
    <property type="match status" value="1"/>
</dbReference>
<protein>
    <submittedName>
        <fullName evidence="8">CoA pyrophosphatase</fullName>
    </submittedName>
</protein>
<evidence type="ECO:0000313" key="8">
    <source>
        <dbReference type="EMBL" id="MCA2016408.1"/>
    </source>
</evidence>
<keyword evidence="6" id="KW-0464">Manganese</keyword>
<reference evidence="9" key="1">
    <citation type="submission" date="2023-07" db="EMBL/GenBank/DDBJ databases">
        <title>Molecular identification of indigenous halophilic bacteria isolated from red sea cost, biodegradation of synthetic dyes and assessment of degraded metabolite toxicity.</title>
        <authorList>
            <person name="Chaieb K."/>
            <person name="Altayb H.N."/>
        </authorList>
    </citation>
    <scope>NUCLEOTIDE SEQUENCE [LARGE SCALE GENOMIC DNA]</scope>
    <source>
        <strain evidence="9">K20</strain>
    </source>
</reference>
<evidence type="ECO:0000256" key="2">
    <source>
        <dbReference type="ARBA" id="ARBA00001946"/>
    </source>
</evidence>
<dbReference type="InterPro" id="IPR045121">
    <property type="entry name" value="CoAse"/>
</dbReference>
<proteinExistence type="predicted"/>